<dbReference type="PANTHER" id="PTHR34997:SF1">
    <property type="entry name" value="PEPTIDOGLYCAN-BINDING LYSIN DOMAIN"/>
    <property type="match status" value="1"/>
</dbReference>
<keyword evidence="2" id="KW-0843">Virulence</keyword>
<dbReference type="GO" id="GO:0008061">
    <property type="term" value="F:chitin binding"/>
    <property type="evidence" value="ECO:0007669"/>
    <property type="project" value="UniProtKB-KW"/>
</dbReference>
<proteinExistence type="predicted"/>
<sequence length="244" mass="24291">MCAAPLAPGSSVCVSNKPFSGSLPVPGGGGAGSPGGGDSVPPVVVPPKITSACKQEHPVAAGETCSSIWEAANLDPVAFMGLNPFVDCAFLFAGATVCLDDGIKREALRAPDLVCVNYTAVEGDTCSSIGSKYDVSLDLLKNLNPAISCDGGTFPPGTLVCAGMINVADVPPEGQVCVTWHTVVPGDSCSSIASAAGLSLSGFKVLNSQGTDGVLDCSKLAAGQRVCVEAASRAVPAVAHGRSG</sequence>
<dbReference type="Proteomes" id="UP000612055">
    <property type="component" value="Unassembled WGS sequence"/>
</dbReference>
<evidence type="ECO:0000259" key="3">
    <source>
        <dbReference type="PROSITE" id="PS51782"/>
    </source>
</evidence>
<dbReference type="OrthoDB" id="1921017at2759"/>
<dbReference type="Pfam" id="PF01476">
    <property type="entry name" value="LysM"/>
    <property type="match status" value="3"/>
</dbReference>
<dbReference type="Gene3D" id="3.10.350.10">
    <property type="entry name" value="LysM domain"/>
    <property type="match status" value="3"/>
</dbReference>
<dbReference type="AlphaFoldDB" id="A0A835XNJ1"/>
<dbReference type="InterPro" id="IPR052210">
    <property type="entry name" value="LysM1-like"/>
</dbReference>
<dbReference type="SMART" id="SM00257">
    <property type="entry name" value="LysM"/>
    <property type="match status" value="3"/>
</dbReference>
<dbReference type="EMBL" id="JAEHOE010000180">
    <property type="protein sequence ID" value="KAG2483349.1"/>
    <property type="molecule type" value="Genomic_DNA"/>
</dbReference>
<evidence type="ECO:0000313" key="5">
    <source>
        <dbReference type="Proteomes" id="UP000612055"/>
    </source>
</evidence>
<feature type="domain" description="LysM" evidence="3">
    <location>
        <begin position="55"/>
        <end position="99"/>
    </location>
</feature>
<dbReference type="InterPro" id="IPR036779">
    <property type="entry name" value="LysM_dom_sf"/>
</dbReference>
<keyword evidence="1" id="KW-0147">Chitin-binding</keyword>
<keyword evidence="5" id="KW-1185">Reference proteome</keyword>
<dbReference type="InterPro" id="IPR018392">
    <property type="entry name" value="LysM"/>
</dbReference>
<organism evidence="4 5">
    <name type="scientific">Edaphochlamys debaryana</name>
    <dbReference type="NCBI Taxonomy" id="47281"/>
    <lineage>
        <taxon>Eukaryota</taxon>
        <taxon>Viridiplantae</taxon>
        <taxon>Chlorophyta</taxon>
        <taxon>core chlorophytes</taxon>
        <taxon>Chlorophyceae</taxon>
        <taxon>CS clade</taxon>
        <taxon>Chlamydomonadales</taxon>
        <taxon>Chlamydomonadales incertae sedis</taxon>
        <taxon>Edaphochlamys</taxon>
    </lineage>
</organism>
<feature type="domain" description="LysM" evidence="3">
    <location>
        <begin position="179"/>
        <end position="228"/>
    </location>
</feature>
<dbReference type="CDD" id="cd00118">
    <property type="entry name" value="LysM"/>
    <property type="match status" value="3"/>
</dbReference>
<accession>A0A835XNJ1</accession>
<evidence type="ECO:0000256" key="1">
    <source>
        <dbReference type="ARBA" id="ARBA00022669"/>
    </source>
</evidence>
<dbReference type="SUPFAM" id="SSF54106">
    <property type="entry name" value="LysM domain"/>
    <property type="match status" value="3"/>
</dbReference>
<comment type="caution">
    <text evidence="4">The sequence shown here is derived from an EMBL/GenBank/DDBJ whole genome shotgun (WGS) entry which is preliminary data.</text>
</comment>
<name>A0A835XNJ1_9CHLO</name>
<gene>
    <name evidence="4" type="ORF">HYH03_017797</name>
</gene>
<dbReference type="PROSITE" id="PS51782">
    <property type="entry name" value="LYSM"/>
    <property type="match status" value="3"/>
</dbReference>
<feature type="domain" description="LysM" evidence="3">
    <location>
        <begin position="116"/>
        <end position="161"/>
    </location>
</feature>
<protein>
    <recommendedName>
        <fullName evidence="3">LysM domain-containing protein</fullName>
    </recommendedName>
</protein>
<evidence type="ECO:0000256" key="2">
    <source>
        <dbReference type="ARBA" id="ARBA00023026"/>
    </source>
</evidence>
<dbReference type="PANTHER" id="PTHR34997">
    <property type="entry name" value="AM15"/>
    <property type="match status" value="1"/>
</dbReference>
<evidence type="ECO:0000313" key="4">
    <source>
        <dbReference type="EMBL" id="KAG2483349.1"/>
    </source>
</evidence>
<reference evidence="4" key="1">
    <citation type="journal article" date="2020" name="bioRxiv">
        <title>Comparative genomics of Chlamydomonas.</title>
        <authorList>
            <person name="Craig R.J."/>
            <person name="Hasan A.R."/>
            <person name="Ness R.W."/>
            <person name="Keightley P.D."/>
        </authorList>
    </citation>
    <scope>NUCLEOTIDE SEQUENCE</scope>
    <source>
        <strain evidence="4">CCAP 11/70</strain>
    </source>
</reference>